<reference evidence="1 2" key="1">
    <citation type="submission" date="2021-03" db="EMBL/GenBank/DDBJ databases">
        <title>Sequencing the genomes of 1000 actinobacteria strains.</title>
        <authorList>
            <person name="Klenk H.-P."/>
        </authorList>
    </citation>
    <scope>NUCLEOTIDE SEQUENCE [LARGE SCALE GENOMIC DNA]</scope>
    <source>
        <strain evidence="1 2">DSM 44580</strain>
    </source>
</reference>
<dbReference type="SUPFAM" id="SSF55961">
    <property type="entry name" value="Bet v1-like"/>
    <property type="match status" value="1"/>
</dbReference>
<evidence type="ECO:0000313" key="1">
    <source>
        <dbReference type="EMBL" id="MBP2475912.1"/>
    </source>
</evidence>
<keyword evidence="2" id="KW-1185">Reference proteome</keyword>
<gene>
    <name evidence="1" type="ORF">JOF53_004784</name>
</gene>
<dbReference type="InterPro" id="IPR023393">
    <property type="entry name" value="START-like_dom_sf"/>
</dbReference>
<sequence>MGAPASAEATIEVKATPEAVYALVSDVPNQHRFTQECRGADWLPPATGPAPGARFRGHNQAGKARWSTTCRITAADPGRRFTYRVTGGPIKVATWSWTIEPTPDGCRVTESITDERAAFFRWFFGLVVGVKDRGAHNQRNIEKTLASLKELAESPAS</sequence>
<comment type="caution">
    <text evidence="1">The sequence shown here is derived from an EMBL/GenBank/DDBJ whole genome shotgun (WGS) entry which is preliminary data.</text>
</comment>
<name>A0ABS5AH66_9PSEU</name>
<accession>A0ABS5AH66</accession>
<dbReference type="InterPro" id="IPR019587">
    <property type="entry name" value="Polyketide_cyclase/dehydratase"/>
</dbReference>
<proteinExistence type="predicted"/>
<organism evidence="1 2">
    <name type="scientific">Crossiella equi</name>
    <dbReference type="NCBI Taxonomy" id="130796"/>
    <lineage>
        <taxon>Bacteria</taxon>
        <taxon>Bacillati</taxon>
        <taxon>Actinomycetota</taxon>
        <taxon>Actinomycetes</taxon>
        <taxon>Pseudonocardiales</taxon>
        <taxon>Pseudonocardiaceae</taxon>
        <taxon>Crossiella</taxon>
    </lineage>
</organism>
<dbReference type="Proteomes" id="UP001519363">
    <property type="component" value="Unassembled WGS sequence"/>
</dbReference>
<dbReference type="Gene3D" id="3.30.530.20">
    <property type="match status" value="1"/>
</dbReference>
<dbReference type="RefSeq" id="WP_086782660.1">
    <property type="nucleotide sequence ID" value="NZ_JAGIOO010000001.1"/>
</dbReference>
<protein>
    <submittedName>
        <fullName evidence="1">Ribosome-associated toxin RatA of RatAB toxin-antitoxin module</fullName>
    </submittedName>
</protein>
<dbReference type="Pfam" id="PF10604">
    <property type="entry name" value="Polyketide_cyc2"/>
    <property type="match status" value="1"/>
</dbReference>
<dbReference type="EMBL" id="JAGIOO010000001">
    <property type="protein sequence ID" value="MBP2475912.1"/>
    <property type="molecule type" value="Genomic_DNA"/>
</dbReference>
<evidence type="ECO:0000313" key="2">
    <source>
        <dbReference type="Proteomes" id="UP001519363"/>
    </source>
</evidence>
<dbReference type="CDD" id="cd07812">
    <property type="entry name" value="SRPBCC"/>
    <property type="match status" value="1"/>
</dbReference>